<proteinExistence type="predicted"/>
<dbReference type="OrthoDB" id="885042at2"/>
<accession>A0A0R2NIK6</accession>
<gene>
    <name evidence="2" type="ORF">IV88_GL001703</name>
</gene>
<evidence type="ECO:0000313" key="3">
    <source>
        <dbReference type="Proteomes" id="UP000051249"/>
    </source>
</evidence>
<feature type="chain" id="PRO_5038488782" description="Extracellular protein" evidence="1">
    <location>
        <begin position="28"/>
        <end position="180"/>
    </location>
</feature>
<keyword evidence="1" id="KW-0732">Signal</keyword>
<sequence length="180" mass="20951">MKKISKLTTKILLFVLLILGISSTGNFESTAHAETYVYTTETGSHYFYNPHDRGLNHAKKLFHVTLSEAQSEGLTLAGTVRKQTVHRARPHKVIKKSIRRTYHKKVVTHRTTRPHKSKKTVLNTVKYQTTRPVQHKRVTKSHKVTRSNRIVKHTSLITHRATKHHTVIRKSIHHRSYHHR</sequence>
<organism evidence="2 3">
    <name type="scientific">Pediococcus argentinicus</name>
    <dbReference type="NCBI Taxonomy" id="480391"/>
    <lineage>
        <taxon>Bacteria</taxon>
        <taxon>Bacillati</taxon>
        <taxon>Bacillota</taxon>
        <taxon>Bacilli</taxon>
        <taxon>Lactobacillales</taxon>
        <taxon>Lactobacillaceae</taxon>
        <taxon>Pediococcus</taxon>
    </lineage>
</organism>
<evidence type="ECO:0000256" key="1">
    <source>
        <dbReference type="SAM" id="SignalP"/>
    </source>
</evidence>
<dbReference type="PATRIC" id="fig|480391.4.peg.1740"/>
<protein>
    <recommendedName>
        <fullName evidence="4">Extracellular protein</fullName>
    </recommendedName>
</protein>
<dbReference type="Proteomes" id="UP000051249">
    <property type="component" value="Unassembled WGS sequence"/>
</dbReference>
<dbReference type="RefSeq" id="WP_057798688.1">
    <property type="nucleotide sequence ID" value="NZ_BJZZ01000015.1"/>
</dbReference>
<dbReference type="AlphaFoldDB" id="A0A0R2NIK6"/>
<name>A0A0R2NIK6_9LACO</name>
<reference evidence="2 3" key="1">
    <citation type="journal article" date="2015" name="Genome Announc.">
        <title>Expanding the biotechnology potential of lactobacilli through comparative genomics of 213 strains and associated genera.</title>
        <authorList>
            <person name="Sun Z."/>
            <person name="Harris H.M."/>
            <person name="McCann A."/>
            <person name="Guo C."/>
            <person name="Argimon S."/>
            <person name="Zhang W."/>
            <person name="Yang X."/>
            <person name="Jeffery I.B."/>
            <person name="Cooney J.C."/>
            <person name="Kagawa T.F."/>
            <person name="Liu W."/>
            <person name="Song Y."/>
            <person name="Salvetti E."/>
            <person name="Wrobel A."/>
            <person name="Rasinkangas P."/>
            <person name="Parkhill J."/>
            <person name="Rea M.C."/>
            <person name="O'Sullivan O."/>
            <person name="Ritari J."/>
            <person name="Douillard F.P."/>
            <person name="Paul Ross R."/>
            <person name="Yang R."/>
            <person name="Briner A.E."/>
            <person name="Felis G.E."/>
            <person name="de Vos W.M."/>
            <person name="Barrangou R."/>
            <person name="Klaenhammer T.R."/>
            <person name="Caufield P.W."/>
            <person name="Cui Y."/>
            <person name="Zhang H."/>
            <person name="O'Toole P.W."/>
        </authorList>
    </citation>
    <scope>NUCLEOTIDE SEQUENCE [LARGE SCALE GENOMIC DNA]</scope>
    <source>
        <strain evidence="2 3">DSM 23026</strain>
    </source>
</reference>
<keyword evidence="3" id="KW-1185">Reference proteome</keyword>
<comment type="caution">
    <text evidence="2">The sequence shown here is derived from an EMBL/GenBank/DDBJ whole genome shotgun (WGS) entry which is preliminary data.</text>
</comment>
<dbReference type="EMBL" id="JQCQ01000008">
    <property type="protein sequence ID" value="KRO25622.1"/>
    <property type="molecule type" value="Genomic_DNA"/>
</dbReference>
<feature type="signal peptide" evidence="1">
    <location>
        <begin position="1"/>
        <end position="27"/>
    </location>
</feature>
<evidence type="ECO:0000313" key="2">
    <source>
        <dbReference type="EMBL" id="KRO25622.1"/>
    </source>
</evidence>
<evidence type="ECO:0008006" key="4">
    <source>
        <dbReference type="Google" id="ProtNLM"/>
    </source>
</evidence>